<proteinExistence type="predicted"/>
<reference evidence="2 3" key="1">
    <citation type="submission" date="2015-12" db="EMBL/GenBank/DDBJ databases">
        <title>Draft genome sequence of Moniliophthora roreri, the causal agent of frosty pod rot of cacao.</title>
        <authorList>
            <person name="Aime M.C."/>
            <person name="Diaz-Valderrama J.R."/>
            <person name="Kijpornyongpan T."/>
            <person name="Phillips-Mora W."/>
        </authorList>
    </citation>
    <scope>NUCLEOTIDE SEQUENCE [LARGE SCALE GENOMIC DNA]</scope>
    <source>
        <strain evidence="2 3">MCA 2952</strain>
    </source>
</reference>
<feature type="compositionally biased region" description="Polar residues" evidence="1">
    <location>
        <begin position="145"/>
        <end position="155"/>
    </location>
</feature>
<protein>
    <submittedName>
        <fullName evidence="2">Uncharacterized protein</fullName>
    </submittedName>
</protein>
<organism evidence="2 3">
    <name type="scientific">Moniliophthora roreri</name>
    <name type="common">Frosty pod rot fungus</name>
    <name type="synonym">Monilia roreri</name>
    <dbReference type="NCBI Taxonomy" id="221103"/>
    <lineage>
        <taxon>Eukaryota</taxon>
        <taxon>Fungi</taxon>
        <taxon>Dikarya</taxon>
        <taxon>Basidiomycota</taxon>
        <taxon>Agaricomycotina</taxon>
        <taxon>Agaricomycetes</taxon>
        <taxon>Agaricomycetidae</taxon>
        <taxon>Agaricales</taxon>
        <taxon>Marasmiineae</taxon>
        <taxon>Marasmiaceae</taxon>
        <taxon>Moniliophthora</taxon>
    </lineage>
</organism>
<sequence>MLDDRLLGEQSRPELSCFSGKPVGRTAIPAPSVEPSHSLESYPSGQPLKPASASVALFPPHPNQLLFSVMNPDDSQDIESLPPPAYSEQEFDQKISSALQESLTLSDDQEWEEWDEAKFEAAAAAYARAESKKPNVTYPPDKKSPYSTGQSSSAGPSRHVTNGLPDGVQPPSSASSSSSRAHSSPSYSATPASSSSQHNITTPYEEEEHGSSTPPPAFTGVGPSLDGPPYEDVVRLEYAGNYDEDEVGSSYSSHRSSSSYTQTYEYIPPPRPPSAATTVTSDSSYVQDPRSLPIPSRADERGHFTAPSPVDYASSRASQVPRMNFNPSVAYKRELGSESGNPTNLNASQRPSQGVIDASAFYNSSVSAYLSPVKPGTNNFAPRSSYVLKTAIKDFLIDIFLQYKIFDHGAHAAQHFWKSATELVDAANCFTKAHVSCFWDASLVKCNPVPTSSFPFFLQFGHRLKVQ</sequence>
<gene>
    <name evidence="2" type="ORF">WG66_10802</name>
</gene>
<evidence type="ECO:0000256" key="1">
    <source>
        <dbReference type="SAM" id="MobiDB-lite"/>
    </source>
</evidence>
<evidence type="ECO:0000313" key="2">
    <source>
        <dbReference type="EMBL" id="KTB36591.1"/>
    </source>
</evidence>
<feature type="compositionally biased region" description="Polar residues" evidence="1">
    <location>
        <begin position="275"/>
        <end position="286"/>
    </location>
</feature>
<feature type="compositionally biased region" description="Low complexity" evidence="1">
    <location>
        <begin position="170"/>
        <end position="196"/>
    </location>
</feature>
<feature type="region of interest" description="Disordered" evidence="1">
    <location>
        <begin position="1"/>
        <end position="48"/>
    </location>
</feature>
<dbReference type="EMBL" id="LATX01001892">
    <property type="protein sequence ID" value="KTB36591.1"/>
    <property type="molecule type" value="Genomic_DNA"/>
</dbReference>
<accession>A0A0W0FJX0</accession>
<name>A0A0W0FJX0_MONRR</name>
<feature type="compositionally biased region" description="Low complexity" evidence="1">
    <location>
        <begin position="249"/>
        <end position="260"/>
    </location>
</feature>
<comment type="caution">
    <text evidence="2">The sequence shown here is derived from an EMBL/GenBank/DDBJ whole genome shotgun (WGS) entry which is preliminary data.</text>
</comment>
<evidence type="ECO:0000313" key="3">
    <source>
        <dbReference type="Proteomes" id="UP000054988"/>
    </source>
</evidence>
<dbReference type="AlphaFoldDB" id="A0A0W0FJX0"/>
<dbReference type="eggNOG" id="ENOG502SZ94">
    <property type="taxonomic scope" value="Eukaryota"/>
</dbReference>
<dbReference type="Proteomes" id="UP000054988">
    <property type="component" value="Unassembled WGS sequence"/>
</dbReference>
<feature type="region of interest" description="Disordered" evidence="1">
    <location>
        <begin position="71"/>
        <end position="93"/>
    </location>
</feature>
<feature type="region of interest" description="Disordered" evidence="1">
    <location>
        <begin position="125"/>
        <end position="307"/>
    </location>
</feature>